<keyword evidence="8" id="KW-0653">Protein transport</keyword>
<gene>
    <name evidence="19" type="primary">LOC101992459</name>
</gene>
<keyword evidence="9 14" id="KW-1133">Transmembrane helix</keyword>
<evidence type="ECO:0000313" key="18">
    <source>
        <dbReference type="Proteomes" id="UP000694915"/>
    </source>
</evidence>
<keyword evidence="11" id="KW-0829">Tyrosine-protein kinase</keyword>
<dbReference type="GO" id="GO:0016301">
    <property type="term" value="F:kinase activity"/>
    <property type="evidence" value="ECO:0007669"/>
    <property type="project" value="UniProtKB-KW"/>
</dbReference>
<evidence type="ECO:0000256" key="2">
    <source>
        <dbReference type="ARBA" id="ARBA00022527"/>
    </source>
</evidence>
<keyword evidence="7 13" id="KW-0067">ATP-binding</keyword>
<dbReference type="InterPro" id="IPR011009">
    <property type="entry name" value="Kinase-like_dom_sf"/>
</dbReference>
<keyword evidence="15" id="KW-0175">Coiled coil</keyword>
<feature type="region of interest" description="Disordered" evidence="16">
    <location>
        <begin position="1"/>
        <end position="68"/>
    </location>
</feature>
<accession>A0ABM1AVU5</accession>
<evidence type="ECO:0000256" key="6">
    <source>
        <dbReference type="ARBA" id="ARBA00022777"/>
    </source>
</evidence>
<evidence type="ECO:0000256" key="14">
    <source>
        <dbReference type="RuleBase" id="RU363122"/>
    </source>
</evidence>
<feature type="domain" description="Protein kinase" evidence="17">
    <location>
        <begin position="163"/>
        <end position="544"/>
    </location>
</feature>
<keyword evidence="5 13" id="KW-0547">Nucleotide-binding</keyword>
<evidence type="ECO:0000256" key="11">
    <source>
        <dbReference type="ARBA" id="ARBA00023137"/>
    </source>
</evidence>
<evidence type="ECO:0000256" key="13">
    <source>
        <dbReference type="PROSITE-ProRule" id="PRU10141"/>
    </source>
</evidence>
<evidence type="ECO:0000313" key="19">
    <source>
        <dbReference type="RefSeq" id="XP_013209256.1"/>
    </source>
</evidence>
<keyword evidence="10 14" id="KW-0472">Membrane</keyword>
<feature type="coiled-coil region" evidence="15">
    <location>
        <begin position="511"/>
        <end position="542"/>
    </location>
</feature>
<dbReference type="Pfam" id="PF00069">
    <property type="entry name" value="Pkinase"/>
    <property type="match status" value="1"/>
</dbReference>
<dbReference type="GeneID" id="101992459"/>
<dbReference type="Gene3D" id="1.10.510.10">
    <property type="entry name" value="Transferase(Phosphotransferase) domain 1"/>
    <property type="match status" value="1"/>
</dbReference>
<reference evidence="19" key="1">
    <citation type="submission" date="2025-08" db="UniProtKB">
        <authorList>
            <consortium name="RefSeq"/>
        </authorList>
    </citation>
    <scope>IDENTIFICATION</scope>
</reference>
<feature type="region of interest" description="Disordered" evidence="16">
    <location>
        <begin position="102"/>
        <end position="144"/>
    </location>
</feature>
<dbReference type="RefSeq" id="XP_013209256.1">
    <property type="nucleotide sequence ID" value="XM_013353802.2"/>
</dbReference>
<evidence type="ECO:0000256" key="10">
    <source>
        <dbReference type="ARBA" id="ARBA00023136"/>
    </source>
</evidence>
<feature type="transmembrane region" description="Helical" evidence="14">
    <location>
        <begin position="692"/>
        <end position="715"/>
    </location>
</feature>
<dbReference type="SMART" id="SM00220">
    <property type="entry name" value="S_TKc"/>
    <property type="match status" value="1"/>
</dbReference>
<comment type="similarity">
    <text evidence="14">Belongs to the SCAMP family.</text>
</comment>
<feature type="transmembrane region" description="Helical" evidence="14">
    <location>
        <begin position="649"/>
        <end position="672"/>
    </location>
</feature>
<feature type="compositionally biased region" description="Pro residues" evidence="16">
    <location>
        <begin position="466"/>
        <end position="485"/>
    </location>
</feature>
<dbReference type="Pfam" id="PF04144">
    <property type="entry name" value="SCAMP"/>
    <property type="match status" value="1"/>
</dbReference>
<evidence type="ECO:0000259" key="17">
    <source>
        <dbReference type="PROSITE" id="PS50011"/>
    </source>
</evidence>
<protein>
    <recommendedName>
        <fullName evidence="14">Secretory carrier-associated membrane protein</fullName>
        <shortName evidence="14">Secretory carrier membrane protein</shortName>
    </recommendedName>
</protein>
<feature type="transmembrane region" description="Helical" evidence="14">
    <location>
        <begin position="619"/>
        <end position="637"/>
    </location>
</feature>
<comment type="similarity">
    <text evidence="12">Belongs to the protein kinase superfamily. CMGC Ser/Thr protein kinase family. Lammer subfamily.</text>
</comment>
<evidence type="ECO:0000256" key="3">
    <source>
        <dbReference type="ARBA" id="ARBA00022679"/>
    </source>
</evidence>
<proteinExistence type="inferred from homology"/>
<dbReference type="PROSITE" id="PS00107">
    <property type="entry name" value="PROTEIN_KINASE_ATP"/>
    <property type="match status" value="1"/>
</dbReference>
<dbReference type="InterPro" id="IPR000719">
    <property type="entry name" value="Prot_kinase_dom"/>
</dbReference>
<name>A0ABM1AVU5_MICOH</name>
<keyword evidence="4 14" id="KW-0812">Transmembrane</keyword>
<evidence type="ECO:0000256" key="16">
    <source>
        <dbReference type="SAM" id="MobiDB-lite"/>
    </source>
</evidence>
<dbReference type="Gene3D" id="3.30.200.20">
    <property type="entry name" value="Phosphorylase Kinase, domain 1"/>
    <property type="match status" value="1"/>
</dbReference>
<feature type="compositionally biased region" description="Basic and acidic residues" evidence="16">
    <location>
        <begin position="8"/>
        <end position="21"/>
    </location>
</feature>
<evidence type="ECO:0000256" key="1">
    <source>
        <dbReference type="ARBA" id="ARBA00004141"/>
    </source>
</evidence>
<keyword evidence="14" id="KW-0813">Transport</keyword>
<evidence type="ECO:0000256" key="5">
    <source>
        <dbReference type="ARBA" id="ARBA00022741"/>
    </source>
</evidence>
<feature type="region of interest" description="Disordered" evidence="16">
    <location>
        <begin position="459"/>
        <end position="508"/>
    </location>
</feature>
<evidence type="ECO:0000256" key="7">
    <source>
        <dbReference type="ARBA" id="ARBA00022840"/>
    </source>
</evidence>
<feature type="compositionally biased region" description="Low complexity" evidence="16">
    <location>
        <begin position="128"/>
        <end position="137"/>
    </location>
</feature>
<dbReference type="InterPro" id="IPR017441">
    <property type="entry name" value="Protein_kinase_ATP_BS"/>
</dbReference>
<organism evidence="18 19">
    <name type="scientific">Microtus ochrogaster</name>
    <name type="common">Prairie vole</name>
    <dbReference type="NCBI Taxonomy" id="79684"/>
    <lineage>
        <taxon>Eukaryota</taxon>
        <taxon>Metazoa</taxon>
        <taxon>Chordata</taxon>
        <taxon>Craniata</taxon>
        <taxon>Vertebrata</taxon>
        <taxon>Euteleostomi</taxon>
        <taxon>Mammalia</taxon>
        <taxon>Eutheria</taxon>
        <taxon>Euarchontoglires</taxon>
        <taxon>Glires</taxon>
        <taxon>Rodentia</taxon>
        <taxon>Myomorpha</taxon>
        <taxon>Muroidea</taxon>
        <taxon>Cricetidae</taxon>
        <taxon>Arvicolinae</taxon>
        <taxon>Microtus</taxon>
    </lineage>
</organism>
<comment type="subcellular location">
    <subcellularLocation>
        <location evidence="1 14">Membrane</location>
        <topology evidence="1 14">Multi-pass membrane protein</topology>
    </subcellularLocation>
</comment>
<dbReference type="PANTHER" id="PTHR45646">
    <property type="entry name" value="SERINE/THREONINE-PROTEIN KINASE DOA-RELATED"/>
    <property type="match status" value="1"/>
</dbReference>
<evidence type="ECO:0000256" key="8">
    <source>
        <dbReference type="ARBA" id="ARBA00022927"/>
    </source>
</evidence>
<feature type="binding site" evidence="13">
    <location>
        <position position="193"/>
    </location>
    <ligand>
        <name>ATP</name>
        <dbReference type="ChEBI" id="CHEBI:30616"/>
    </ligand>
</feature>
<dbReference type="InterPro" id="IPR008271">
    <property type="entry name" value="Ser/Thr_kinase_AS"/>
</dbReference>
<feature type="compositionally biased region" description="Basic residues" evidence="16">
    <location>
        <begin position="22"/>
        <end position="33"/>
    </location>
</feature>
<evidence type="ECO:0000256" key="9">
    <source>
        <dbReference type="ARBA" id="ARBA00022989"/>
    </source>
</evidence>
<evidence type="ECO:0000256" key="15">
    <source>
        <dbReference type="SAM" id="Coils"/>
    </source>
</evidence>
<dbReference type="PROSITE" id="PS00108">
    <property type="entry name" value="PROTEIN_KINASE_ST"/>
    <property type="match status" value="1"/>
</dbReference>
<dbReference type="InterPro" id="IPR007273">
    <property type="entry name" value="SCAMP"/>
</dbReference>
<keyword evidence="6 19" id="KW-0418">Kinase</keyword>
<keyword evidence="3" id="KW-0808">Transferase</keyword>
<sequence>MPHPRRYHSSEHGSRGSYHEHYRSRKHKRRRSRSWSSSSDRTRRRRREDSYHVRSRSSYDDHSSDRRVNDRRYCSSYRRNDYSRDRAEAYYDTDFQHSYEYHRENSSYRSQRSSRRKHRRRRRRSRTFSRSSSQPSSRRAKSVEDDAEGHLIYHVGDWLQERYEIVSTLGEGTFGRVVQCVDHRRGGARVALKIIKNVEKYKEAARLEINVLEKINEKDPDSKNLCVQMFDWFDYHGHMCISFELLGLSTFDFLKDNNYLPYPIHQVRHMAFQLCQAVKFLHDNKLTHTDLKPENILFVNSDYELTYNLEKKRDERSVKSTAVRVVDFGSATFDHEHHSTIVSTRHYRAPEVILELGWAQPCDVWSIGCIIFEYYVGFTLFQTHDNREHLAMMERILGPIPSRMIRKTRKQKYFYRGRLDWDENTSAGRYVRENCKPLRDPAVIQHRPSQQYATLDVYNPFENREPPPAYEPPAPAPAPLPPPSAPTVQSSRKLSPTEPKNYGSYSTQASASAATAELIKKQEELNRKAEELDRRERELQHVGLGGTARQNNWPPLPSVCPVQPCFFQDISMEIPQEFQKTVSTMYYLWLCSTLALVLNFLACLARFCVDTSSGSGFGLSMLWLLLFTPCSFVCWYRPMYKAFRSDSSFNFFVFFFIFFVQDVFFVLQAIGIPGWGFSGWVFAIVAVGTNPAVAVLMLLVALLFTGIAVLGIVMLKRIHSLYRRTGASFQKAQQEFAAGVFSNPAVRTAAANAAAGAAENAFRAP</sequence>
<feature type="transmembrane region" description="Helical" evidence="14">
    <location>
        <begin position="586"/>
        <end position="607"/>
    </location>
</feature>
<keyword evidence="18" id="KW-1185">Reference proteome</keyword>
<dbReference type="SUPFAM" id="SSF56112">
    <property type="entry name" value="Protein kinase-like (PK-like)"/>
    <property type="match status" value="1"/>
</dbReference>
<evidence type="ECO:0000256" key="12">
    <source>
        <dbReference type="ARBA" id="ARBA00037966"/>
    </source>
</evidence>
<feature type="compositionally biased region" description="Basic residues" evidence="16">
    <location>
        <begin position="112"/>
        <end position="127"/>
    </location>
</feature>
<keyword evidence="2" id="KW-0723">Serine/threonine-protein kinase</keyword>
<dbReference type="PANTHER" id="PTHR45646:SF6">
    <property type="entry name" value="DUAL SPECIFICITY PROTEIN KINASE CLK2"/>
    <property type="match status" value="1"/>
</dbReference>
<evidence type="ECO:0000256" key="4">
    <source>
        <dbReference type="ARBA" id="ARBA00022692"/>
    </source>
</evidence>
<dbReference type="PROSITE" id="PS50011">
    <property type="entry name" value="PROTEIN_KINASE_DOM"/>
    <property type="match status" value="1"/>
</dbReference>
<dbReference type="InterPro" id="IPR051175">
    <property type="entry name" value="CLK_kinases"/>
</dbReference>
<feature type="compositionally biased region" description="Basic and acidic residues" evidence="16">
    <location>
        <begin position="47"/>
        <end position="68"/>
    </location>
</feature>
<dbReference type="Proteomes" id="UP000694915">
    <property type="component" value="Unplaced"/>
</dbReference>